<dbReference type="AlphaFoldDB" id="Q0G6F2"/>
<dbReference type="STRING" id="217511.GCA_001463845_00368"/>
<comment type="caution">
    <text evidence="2">The sequence shown here is derived from an EMBL/GenBank/DDBJ whole genome shotgun (WGS) entry which is preliminary data.</text>
</comment>
<proteinExistence type="predicted"/>
<evidence type="ECO:0008006" key="4">
    <source>
        <dbReference type="Google" id="ProtNLM"/>
    </source>
</evidence>
<keyword evidence="1" id="KW-0812">Transmembrane</keyword>
<dbReference type="Proteomes" id="UP000004310">
    <property type="component" value="Unassembled WGS sequence"/>
</dbReference>
<accession>Q0G6F2</accession>
<feature type="transmembrane region" description="Helical" evidence="1">
    <location>
        <begin position="131"/>
        <end position="148"/>
    </location>
</feature>
<evidence type="ECO:0000256" key="1">
    <source>
        <dbReference type="SAM" id="Phobius"/>
    </source>
</evidence>
<reference evidence="2 3" key="1">
    <citation type="journal article" date="2010" name="J. Bacteriol.">
        <title>Genome sequence of Fulvimarina pelagi HTCC2506T, a Mn(II)-oxidizing alphaproteobacterium possessing an aerobic anoxygenic photosynthetic gene cluster and Xanthorhodopsin.</title>
        <authorList>
            <person name="Kang I."/>
            <person name="Oh H.M."/>
            <person name="Lim S.I."/>
            <person name="Ferriera S."/>
            <person name="Giovannoni S.J."/>
            <person name="Cho J.C."/>
        </authorList>
    </citation>
    <scope>NUCLEOTIDE SEQUENCE [LARGE SCALE GENOMIC DNA]</scope>
    <source>
        <strain evidence="2 3">HTCC2506</strain>
    </source>
</reference>
<dbReference type="HOGENOM" id="CLU_1292832_0_0_5"/>
<dbReference type="PROSITE" id="PS51257">
    <property type="entry name" value="PROKAR_LIPOPROTEIN"/>
    <property type="match status" value="1"/>
</dbReference>
<organism evidence="2 3">
    <name type="scientific">Fulvimarina pelagi HTCC2506</name>
    <dbReference type="NCBI Taxonomy" id="314231"/>
    <lineage>
        <taxon>Bacteria</taxon>
        <taxon>Pseudomonadati</taxon>
        <taxon>Pseudomonadota</taxon>
        <taxon>Alphaproteobacteria</taxon>
        <taxon>Hyphomicrobiales</taxon>
        <taxon>Aurantimonadaceae</taxon>
        <taxon>Fulvimarina</taxon>
    </lineage>
</organism>
<evidence type="ECO:0000313" key="3">
    <source>
        <dbReference type="Proteomes" id="UP000004310"/>
    </source>
</evidence>
<protein>
    <recommendedName>
        <fullName evidence="4">DUF998 domain-containing protein</fullName>
    </recommendedName>
</protein>
<dbReference type="RefSeq" id="WP_007066736.1">
    <property type="nucleotide sequence ID" value="NZ_DS022272.1"/>
</dbReference>
<keyword evidence="1" id="KW-0472">Membrane</keyword>
<dbReference type="EMBL" id="AATP01000001">
    <property type="protein sequence ID" value="EAU42762.1"/>
    <property type="molecule type" value="Genomic_DNA"/>
</dbReference>
<feature type="transmembrane region" description="Helical" evidence="1">
    <location>
        <begin position="97"/>
        <end position="116"/>
    </location>
</feature>
<feature type="transmembrane region" description="Helical" evidence="1">
    <location>
        <begin position="186"/>
        <end position="206"/>
    </location>
</feature>
<name>Q0G6F2_9HYPH</name>
<keyword evidence="1" id="KW-1133">Transmembrane helix</keyword>
<feature type="transmembrane region" description="Helical" evidence="1">
    <location>
        <begin position="155"/>
        <end position="171"/>
    </location>
</feature>
<gene>
    <name evidence="2" type="ORF">FP2506_07971</name>
</gene>
<evidence type="ECO:0000313" key="2">
    <source>
        <dbReference type="EMBL" id="EAU42762.1"/>
    </source>
</evidence>
<sequence length="213" mass="23655">MSLTQSKSRLPTIRIMPLCWLIPIAISAACILLTLVLSARTGTPLSDFYRDANAIAGHPPYFGFLEYVTSITMLMTGAIVLFTALTETAPSRETLRFGALLGLLTLALGADDLFMIHESVKSIHPILSEKLVYACYALTLFVMIVLYYRQMLKSAFIFLLVALGFLFLGALEDQFGKLFPERLEDFWELVGFIVWGTYAVITAVDIKRGVLDA</sequence>
<keyword evidence="3" id="KW-1185">Reference proteome</keyword>
<feature type="transmembrane region" description="Helical" evidence="1">
    <location>
        <begin position="62"/>
        <end position="85"/>
    </location>
</feature>